<organism evidence="2 3">
    <name type="scientific">Deinococcus carri</name>
    <dbReference type="NCBI Taxonomy" id="1211323"/>
    <lineage>
        <taxon>Bacteria</taxon>
        <taxon>Thermotogati</taxon>
        <taxon>Deinococcota</taxon>
        <taxon>Deinococci</taxon>
        <taxon>Deinococcales</taxon>
        <taxon>Deinococcaceae</taxon>
        <taxon>Deinococcus</taxon>
    </lineage>
</organism>
<evidence type="ECO:0000256" key="1">
    <source>
        <dbReference type="SAM" id="Phobius"/>
    </source>
</evidence>
<sequence length="80" mass="7765">MGWLGAGLLIASGYGWGLRVSSRAASAVPLPAMLLLTLGASVLGLGLVIRAFLAGQDGPLVTGTVGALGAAALAVFTTGE</sequence>
<dbReference type="RefSeq" id="WP_345467411.1">
    <property type="nucleotide sequence ID" value="NZ_BAABRP010000019.1"/>
</dbReference>
<accession>A0ABP9WCT8</accession>
<name>A0ABP9WCT8_9DEIO</name>
<keyword evidence="1" id="KW-0812">Transmembrane</keyword>
<comment type="caution">
    <text evidence="2">The sequence shown here is derived from an EMBL/GenBank/DDBJ whole genome shotgun (WGS) entry which is preliminary data.</text>
</comment>
<evidence type="ECO:0000313" key="3">
    <source>
        <dbReference type="Proteomes" id="UP001401887"/>
    </source>
</evidence>
<dbReference type="Proteomes" id="UP001401887">
    <property type="component" value="Unassembled WGS sequence"/>
</dbReference>
<proteinExistence type="predicted"/>
<dbReference type="EMBL" id="BAABRP010000019">
    <property type="protein sequence ID" value="GAA5514555.1"/>
    <property type="molecule type" value="Genomic_DNA"/>
</dbReference>
<evidence type="ECO:0000313" key="2">
    <source>
        <dbReference type="EMBL" id="GAA5514555.1"/>
    </source>
</evidence>
<keyword evidence="1" id="KW-0472">Membrane</keyword>
<feature type="transmembrane region" description="Helical" evidence="1">
    <location>
        <begin position="33"/>
        <end position="53"/>
    </location>
</feature>
<protein>
    <submittedName>
        <fullName evidence="2">Uncharacterized protein</fullName>
    </submittedName>
</protein>
<keyword evidence="3" id="KW-1185">Reference proteome</keyword>
<gene>
    <name evidence="2" type="ORF">Dcar01_03311</name>
</gene>
<feature type="transmembrane region" description="Helical" evidence="1">
    <location>
        <begin position="60"/>
        <end position="79"/>
    </location>
</feature>
<reference evidence="2 3" key="1">
    <citation type="submission" date="2024-02" db="EMBL/GenBank/DDBJ databases">
        <title>Deinococcus carri NBRC 110142.</title>
        <authorList>
            <person name="Ichikawa N."/>
            <person name="Katano-Makiyama Y."/>
            <person name="Hidaka K."/>
        </authorList>
    </citation>
    <scope>NUCLEOTIDE SEQUENCE [LARGE SCALE GENOMIC DNA]</scope>
    <source>
        <strain evidence="2 3">NBRC 110142</strain>
    </source>
</reference>
<keyword evidence="1" id="KW-1133">Transmembrane helix</keyword>